<organism evidence="5 6">
    <name type="scientific">Conexibacter woesei (strain DSM 14684 / CCUG 47730 / CIP 108061 / JCM 11494 / NBRC 100937 / ID131577)</name>
    <dbReference type="NCBI Taxonomy" id="469383"/>
    <lineage>
        <taxon>Bacteria</taxon>
        <taxon>Bacillati</taxon>
        <taxon>Actinomycetota</taxon>
        <taxon>Thermoleophilia</taxon>
        <taxon>Solirubrobacterales</taxon>
        <taxon>Conexibacteraceae</taxon>
        <taxon>Conexibacter</taxon>
    </lineage>
</organism>
<evidence type="ECO:0000259" key="4">
    <source>
        <dbReference type="Pfam" id="PF13458"/>
    </source>
</evidence>
<reference evidence="6" key="2">
    <citation type="submission" date="2010-01" db="EMBL/GenBank/DDBJ databases">
        <title>The complete genome of Conexibacter woesei DSM 14684.</title>
        <authorList>
            <consortium name="US DOE Joint Genome Institute (JGI-PGF)"/>
            <person name="Lucas S."/>
            <person name="Copeland A."/>
            <person name="Lapidus A."/>
            <person name="Glavina del Rio T."/>
            <person name="Dalin E."/>
            <person name="Tice H."/>
            <person name="Bruce D."/>
            <person name="Goodwin L."/>
            <person name="Pitluck S."/>
            <person name="Kyrpides N."/>
            <person name="Mavromatis K."/>
            <person name="Ivanova N."/>
            <person name="Mikhailova N."/>
            <person name="Chertkov O."/>
            <person name="Brettin T."/>
            <person name="Detter J.C."/>
            <person name="Han C."/>
            <person name="Larimer F."/>
            <person name="Land M."/>
            <person name="Hauser L."/>
            <person name="Markowitz V."/>
            <person name="Cheng J.-F."/>
            <person name="Hugenholtz P."/>
            <person name="Woyke T."/>
            <person name="Wu D."/>
            <person name="Pukall R."/>
            <person name="Steenblock K."/>
            <person name="Schneider S."/>
            <person name="Klenk H.-P."/>
            <person name="Eisen J.A."/>
        </authorList>
    </citation>
    <scope>NUCLEOTIDE SEQUENCE [LARGE SCALE GENOMIC DNA]</scope>
    <source>
        <strain evidence="6">DSM 14684 / CIP 108061 / JCM 11494 / NBRC 100937 / ID131577</strain>
    </source>
</reference>
<evidence type="ECO:0000313" key="5">
    <source>
        <dbReference type="EMBL" id="ADB51212.1"/>
    </source>
</evidence>
<dbReference type="AlphaFoldDB" id="D3FAP9"/>
<keyword evidence="2 3" id="KW-0732">Signal</keyword>
<dbReference type="RefSeq" id="WP_012934263.1">
    <property type="nucleotide sequence ID" value="NC_013739.1"/>
</dbReference>
<gene>
    <name evidence="5" type="ordered locus">Cwoe_2793</name>
</gene>
<dbReference type="InterPro" id="IPR028082">
    <property type="entry name" value="Peripla_BP_I"/>
</dbReference>
<dbReference type="STRING" id="469383.Cwoe_2793"/>
<evidence type="ECO:0000256" key="2">
    <source>
        <dbReference type="ARBA" id="ARBA00022729"/>
    </source>
</evidence>
<sequence precursor="true">MAPRVPTPRRWIAGATLGLAIAASIASGCGSSDSSSGGSSDSGDTGDITIGAPIALTSDLSSYDIPALEGAKLAAEEINARGGLLGGRRLKFVTSDTGGNPAQGQTAALEVIDKGAQFLMTSLDYDKGSPAARTAESRGLVSLSMAGDPRYGAKGIGRHFFNVFSGGTTEGAAAAQFAHDEGWKRVYLLEDVSINYGKTFCRYFDESFRRLADGATIVGRDTFQNTDKSVSTQVARLRAAGDVDAVVLCSYPPGGATALKQIRGGGIDVPVLGGVPFDGNFWIAGVPDERNFYALATGLVDGRDPDPQRRRVLAAYARATGRPAPAGLAPLTGYSIVQALGEAIERAGSTDGDAVAAALETFRDQPLAIGPTTWTPECHIAVGRPFVITKLVDGTLEYVGEAKPEWVPPALC</sequence>
<accession>D3FAP9</accession>
<name>D3FAP9_CONWI</name>
<dbReference type="PANTHER" id="PTHR30483:SF6">
    <property type="entry name" value="PERIPLASMIC BINDING PROTEIN OF ABC TRANSPORTER FOR NATURAL AMINO ACIDS"/>
    <property type="match status" value="1"/>
</dbReference>
<evidence type="ECO:0000313" key="6">
    <source>
        <dbReference type="Proteomes" id="UP000008229"/>
    </source>
</evidence>
<evidence type="ECO:0000256" key="3">
    <source>
        <dbReference type="SAM" id="SignalP"/>
    </source>
</evidence>
<dbReference type="OrthoDB" id="7337537at2"/>
<dbReference type="Pfam" id="PF13458">
    <property type="entry name" value="Peripla_BP_6"/>
    <property type="match status" value="1"/>
</dbReference>
<comment type="similarity">
    <text evidence="1">Belongs to the leucine-binding protein family.</text>
</comment>
<dbReference type="PROSITE" id="PS51257">
    <property type="entry name" value="PROKAR_LIPOPROTEIN"/>
    <property type="match status" value="1"/>
</dbReference>
<dbReference type="KEGG" id="cwo:Cwoe_2793"/>
<feature type="signal peptide" evidence="3">
    <location>
        <begin position="1"/>
        <end position="28"/>
    </location>
</feature>
<dbReference type="InterPro" id="IPR028081">
    <property type="entry name" value="Leu-bd"/>
</dbReference>
<keyword evidence="5" id="KW-0675">Receptor</keyword>
<dbReference type="PANTHER" id="PTHR30483">
    <property type="entry name" value="LEUCINE-SPECIFIC-BINDING PROTEIN"/>
    <property type="match status" value="1"/>
</dbReference>
<dbReference type="Gene3D" id="3.40.50.2300">
    <property type="match status" value="2"/>
</dbReference>
<feature type="chain" id="PRO_5003043123" evidence="3">
    <location>
        <begin position="29"/>
        <end position="412"/>
    </location>
</feature>
<dbReference type="eggNOG" id="COG0683">
    <property type="taxonomic scope" value="Bacteria"/>
</dbReference>
<protein>
    <submittedName>
        <fullName evidence="5">Extracellular ligand-binding receptor</fullName>
    </submittedName>
</protein>
<feature type="domain" description="Leucine-binding protein" evidence="4">
    <location>
        <begin position="48"/>
        <end position="392"/>
    </location>
</feature>
<keyword evidence="6" id="KW-1185">Reference proteome</keyword>
<dbReference type="EMBL" id="CP001854">
    <property type="protein sequence ID" value="ADB51212.1"/>
    <property type="molecule type" value="Genomic_DNA"/>
</dbReference>
<dbReference type="HOGENOM" id="CLU_027128_6_1_11"/>
<dbReference type="SUPFAM" id="SSF53822">
    <property type="entry name" value="Periplasmic binding protein-like I"/>
    <property type="match status" value="1"/>
</dbReference>
<evidence type="ECO:0000256" key="1">
    <source>
        <dbReference type="ARBA" id="ARBA00010062"/>
    </source>
</evidence>
<proteinExistence type="inferred from homology"/>
<dbReference type="Proteomes" id="UP000008229">
    <property type="component" value="Chromosome"/>
</dbReference>
<reference evidence="5 6" key="1">
    <citation type="journal article" date="2010" name="Stand. Genomic Sci.">
        <title>Complete genome sequence of Conexibacter woesei type strain (ID131577).</title>
        <authorList>
            <person name="Pukall R."/>
            <person name="Lapidus A."/>
            <person name="Glavina Del Rio T."/>
            <person name="Copeland A."/>
            <person name="Tice H."/>
            <person name="Cheng J.-F."/>
            <person name="Lucas S."/>
            <person name="Chen F."/>
            <person name="Nolan M."/>
            <person name="Bruce D."/>
            <person name="Goodwin L."/>
            <person name="Pitluck S."/>
            <person name="Mavromatis K."/>
            <person name="Ivanova N."/>
            <person name="Ovchinnikova G."/>
            <person name="Pati A."/>
            <person name="Chen A."/>
            <person name="Palaniappan K."/>
            <person name="Land M."/>
            <person name="Hauser L."/>
            <person name="Chang Y.-J."/>
            <person name="Jeffries C.D."/>
            <person name="Chain P."/>
            <person name="Meincke L."/>
            <person name="Sims D."/>
            <person name="Brettin T."/>
            <person name="Detter J.C."/>
            <person name="Rohde M."/>
            <person name="Goeker M."/>
            <person name="Bristow J."/>
            <person name="Eisen J.A."/>
            <person name="Markowitz V."/>
            <person name="Kyrpides N.C."/>
            <person name="Klenk H.-P."/>
            <person name="Hugenholtz P."/>
        </authorList>
    </citation>
    <scope>NUCLEOTIDE SEQUENCE [LARGE SCALE GENOMIC DNA]</scope>
    <source>
        <strain evidence="6">DSM 14684 / CIP 108061 / JCM 11494 / NBRC 100937 / ID131577</strain>
    </source>
</reference>
<dbReference type="InterPro" id="IPR051010">
    <property type="entry name" value="BCAA_transport"/>
</dbReference>